<keyword evidence="5" id="KW-0239">DNA-directed DNA polymerase</keyword>
<dbReference type="PANTHER" id="PTHR10322">
    <property type="entry name" value="DNA POLYMERASE CATALYTIC SUBUNIT"/>
    <property type="match status" value="1"/>
</dbReference>
<dbReference type="Gene3D" id="3.90.1600.10">
    <property type="entry name" value="Palm domain of DNA polymerase"/>
    <property type="match status" value="1"/>
</dbReference>
<dbReference type="GO" id="GO:0000166">
    <property type="term" value="F:nucleotide binding"/>
    <property type="evidence" value="ECO:0007669"/>
    <property type="project" value="InterPro"/>
</dbReference>
<protein>
    <recommendedName>
        <fullName evidence="2">DNA-directed DNA polymerase</fullName>
        <ecNumber evidence="2">2.7.7.7</ecNumber>
    </recommendedName>
</protein>
<dbReference type="EC" id="2.7.7.7" evidence="2"/>
<dbReference type="Pfam" id="PF00136">
    <property type="entry name" value="DNA_pol_B"/>
    <property type="match status" value="2"/>
</dbReference>
<dbReference type="EMBL" id="QMRA01000111">
    <property type="protein sequence ID" value="RLE52556.1"/>
    <property type="molecule type" value="Genomic_DNA"/>
</dbReference>
<evidence type="ECO:0000256" key="4">
    <source>
        <dbReference type="ARBA" id="ARBA00022695"/>
    </source>
</evidence>
<dbReference type="InterPro" id="IPR006172">
    <property type="entry name" value="DNA-dir_DNA_pol_B"/>
</dbReference>
<dbReference type="PRINTS" id="PR00106">
    <property type="entry name" value="DNAPOLB"/>
</dbReference>
<keyword evidence="6" id="KW-0238">DNA-binding</keyword>
<organism evidence="9 10">
    <name type="scientific">Thermoproteota archaeon</name>
    <dbReference type="NCBI Taxonomy" id="2056631"/>
    <lineage>
        <taxon>Archaea</taxon>
        <taxon>Thermoproteota</taxon>
    </lineage>
</organism>
<dbReference type="PANTHER" id="PTHR10322:SF23">
    <property type="entry name" value="DNA POLYMERASE DELTA CATALYTIC SUBUNIT"/>
    <property type="match status" value="1"/>
</dbReference>
<accession>A0A497EZD5</accession>
<keyword evidence="4" id="KW-0548">Nucleotidyltransferase</keyword>
<dbReference type="Gene3D" id="1.10.132.60">
    <property type="entry name" value="DNA polymerase family B, C-terminal domain"/>
    <property type="match status" value="1"/>
</dbReference>
<evidence type="ECO:0000256" key="2">
    <source>
        <dbReference type="ARBA" id="ARBA00012417"/>
    </source>
</evidence>
<gene>
    <name evidence="9" type="ORF">DRJ26_04600</name>
</gene>
<dbReference type="InterPro" id="IPR042087">
    <property type="entry name" value="DNA_pol_B_thumb"/>
</dbReference>
<dbReference type="GO" id="GO:0003887">
    <property type="term" value="F:DNA-directed DNA polymerase activity"/>
    <property type="evidence" value="ECO:0007669"/>
    <property type="project" value="UniProtKB-KW"/>
</dbReference>
<evidence type="ECO:0000256" key="6">
    <source>
        <dbReference type="ARBA" id="ARBA00023125"/>
    </source>
</evidence>
<dbReference type="GO" id="GO:0006261">
    <property type="term" value="P:DNA-templated DNA replication"/>
    <property type="evidence" value="ECO:0007669"/>
    <property type="project" value="TreeGrafter"/>
</dbReference>
<comment type="similarity">
    <text evidence="1">Belongs to the DNA polymerase type-B family.</text>
</comment>
<keyword evidence="3" id="KW-0808">Transferase</keyword>
<dbReference type="Gene3D" id="1.10.287.690">
    <property type="entry name" value="Helix hairpin bin"/>
    <property type="match status" value="1"/>
</dbReference>
<sequence>MLEGCEGEILVELEKAVRNFDPDFILIPNSKFAVNYVSERAKANGLKLSLSRGLAVEGRWVDFNGRVVLDLRCFEEFGLAGIAELCNYSMLPPELAVGWPVGRLVDSRQCYEAIRRNVLLPVARSPSTAFRSLSEFHMADKGGLTFNPKVGVYENVCQLDFDSQYPNIIVKHNISYETVIDVGSVLREPRGFLAEITEYWLNRRLHFKRLAKTLPEGNLKIYAYQRQKALKAVLVVVYGYSGCSWNRFANVKCFEEINRISRKILIDALNVAEEEGFEVIYADVDSIYVHKAGAKLEDYEELRNLIVDETGLPMSIENWFKFIAFLPQQTNSGLSATKRYFGKLMSGELCFKGIEARRYDYPEYVKEVQLRMMETLFDAEDLSEVASNVDRVLGVLAKAVKALIEKRVPVEKLVVYKALHKDPREYSSMFPHVSAALQLMQHGYEVEVGDLIGYIHVRSRSKNQLTRVQAAQLVTGYYDAEKYIEMLVEAAETILSPLKIDKAQVRATLVGLR</sequence>
<comment type="caution">
    <text evidence="9">The sequence shown here is derived from an EMBL/GenBank/DDBJ whole genome shotgun (WGS) entry which is preliminary data.</text>
</comment>
<reference evidence="9 10" key="1">
    <citation type="submission" date="2018-06" db="EMBL/GenBank/DDBJ databases">
        <title>Extensive metabolic versatility and redundancy in microbially diverse, dynamic hydrothermal sediments.</title>
        <authorList>
            <person name="Dombrowski N."/>
            <person name="Teske A."/>
            <person name="Baker B.J."/>
        </authorList>
    </citation>
    <scope>NUCLEOTIDE SEQUENCE [LARGE SCALE GENOMIC DNA]</scope>
    <source>
        <strain evidence="9">B20_G2</strain>
    </source>
</reference>
<evidence type="ECO:0000313" key="10">
    <source>
        <dbReference type="Proteomes" id="UP000269499"/>
    </source>
</evidence>
<name>A0A497EZD5_9CREN</name>
<proteinExistence type="inferred from homology"/>
<evidence type="ECO:0000256" key="7">
    <source>
        <dbReference type="ARBA" id="ARBA00049244"/>
    </source>
</evidence>
<dbReference type="InterPro" id="IPR023211">
    <property type="entry name" value="DNA_pol_palm_dom_sf"/>
</dbReference>
<feature type="domain" description="DNA-directed DNA polymerase family B multifunctional" evidence="8">
    <location>
        <begin position="139"/>
        <end position="183"/>
    </location>
</feature>
<comment type="catalytic activity">
    <reaction evidence="7">
        <text>DNA(n) + a 2'-deoxyribonucleoside 5'-triphosphate = DNA(n+1) + diphosphate</text>
        <dbReference type="Rhea" id="RHEA:22508"/>
        <dbReference type="Rhea" id="RHEA-COMP:17339"/>
        <dbReference type="Rhea" id="RHEA-COMP:17340"/>
        <dbReference type="ChEBI" id="CHEBI:33019"/>
        <dbReference type="ChEBI" id="CHEBI:61560"/>
        <dbReference type="ChEBI" id="CHEBI:173112"/>
        <dbReference type="EC" id="2.7.7.7"/>
    </reaction>
</comment>
<evidence type="ECO:0000259" key="8">
    <source>
        <dbReference type="Pfam" id="PF00136"/>
    </source>
</evidence>
<dbReference type="InterPro" id="IPR050240">
    <property type="entry name" value="DNA_pol_type-B"/>
</dbReference>
<evidence type="ECO:0000256" key="3">
    <source>
        <dbReference type="ARBA" id="ARBA00022679"/>
    </source>
</evidence>
<dbReference type="InterPro" id="IPR006134">
    <property type="entry name" value="DNA-dir_DNA_pol_B_multi_dom"/>
</dbReference>
<dbReference type="SUPFAM" id="SSF56672">
    <property type="entry name" value="DNA/RNA polymerases"/>
    <property type="match status" value="1"/>
</dbReference>
<dbReference type="Proteomes" id="UP000269499">
    <property type="component" value="Unassembled WGS sequence"/>
</dbReference>
<dbReference type="AlphaFoldDB" id="A0A497EZD5"/>
<evidence type="ECO:0000256" key="1">
    <source>
        <dbReference type="ARBA" id="ARBA00005755"/>
    </source>
</evidence>
<dbReference type="GO" id="GO:0003677">
    <property type="term" value="F:DNA binding"/>
    <property type="evidence" value="ECO:0007669"/>
    <property type="project" value="UniProtKB-KW"/>
</dbReference>
<dbReference type="InterPro" id="IPR043502">
    <property type="entry name" value="DNA/RNA_pol_sf"/>
</dbReference>
<evidence type="ECO:0000313" key="9">
    <source>
        <dbReference type="EMBL" id="RLE52556.1"/>
    </source>
</evidence>
<evidence type="ECO:0000256" key="5">
    <source>
        <dbReference type="ARBA" id="ARBA00022932"/>
    </source>
</evidence>
<feature type="domain" description="DNA-directed DNA polymerase family B multifunctional" evidence="8">
    <location>
        <begin position="189"/>
        <end position="497"/>
    </location>
</feature>